<sequence>MEDKYQTVESFDSVKEIMKYMDYCPPGTTDEEKLNYLIKFVLVAIIEFSV</sequence>
<dbReference type="EMBL" id="AP021876">
    <property type="protein sequence ID" value="BBO81909.1"/>
    <property type="molecule type" value="Genomic_DNA"/>
</dbReference>
<name>A0A5K7ZPT5_9BACT</name>
<accession>A0A5K7ZPT5</accession>
<protein>
    <submittedName>
        <fullName evidence="1">Uncharacterized protein</fullName>
    </submittedName>
</protein>
<evidence type="ECO:0000313" key="2">
    <source>
        <dbReference type="Proteomes" id="UP000425960"/>
    </source>
</evidence>
<organism evidence="1 2">
    <name type="scientific">Desulfosarcina ovata subsp. sediminis</name>
    <dbReference type="NCBI Taxonomy" id="885957"/>
    <lineage>
        <taxon>Bacteria</taxon>
        <taxon>Pseudomonadati</taxon>
        <taxon>Thermodesulfobacteriota</taxon>
        <taxon>Desulfobacteria</taxon>
        <taxon>Desulfobacterales</taxon>
        <taxon>Desulfosarcinaceae</taxon>
        <taxon>Desulfosarcina</taxon>
    </lineage>
</organism>
<dbReference type="AlphaFoldDB" id="A0A5K7ZPT5"/>
<reference evidence="1 2" key="1">
    <citation type="submission" date="2019-11" db="EMBL/GenBank/DDBJ databases">
        <title>Comparative genomics of hydrocarbon-degrading Desulfosarcina strains.</title>
        <authorList>
            <person name="Watanabe M."/>
            <person name="Kojima H."/>
            <person name="Fukui M."/>
        </authorList>
    </citation>
    <scope>NUCLEOTIDE SEQUENCE [LARGE SCALE GENOMIC DNA]</scope>
    <source>
        <strain evidence="1 2">28bB2T</strain>
    </source>
</reference>
<dbReference type="KEGG" id="dov:DSCO28_24750"/>
<dbReference type="RefSeq" id="WP_155310361.1">
    <property type="nucleotide sequence ID" value="NZ_AP021876.1"/>
</dbReference>
<dbReference type="Proteomes" id="UP000425960">
    <property type="component" value="Chromosome"/>
</dbReference>
<evidence type="ECO:0000313" key="1">
    <source>
        <dbReference type="EMBL" id="BBO81909.1"/>
    </source>
</evidence>
<proteinExistence type="predicted"/>
<gene>
    <name evidence="1" type="ORF">DSCO28_24750</name>
</gene>